<gene>
    <name evidence="12" type="ORF">NTJ_03851</name>
</gene>
<evidence type="ECO:0000256" key="7">
    <source>
        <dbReference type="ARBA" id="ARBA00022801"/>
    </source>
</evidence>
<evidence type="ECO:0000256" key="2">
    <source>
        <dbReference type="ARBA" id="ARBA00012168"/>
    </source>
</evidence>
<comment type="cofactor">
    <cofactor evidence="11">
        <name>Mn(2+)</name>
        <dbReference type="ChEBI" id="CHEBI:29035"/>
    </cofactor>
    <text evidence="11">Binds 2 manganese ions per subunit.</text>
</comment>
<comment type="pathway">
    <text evidence="1 11">Nitrogen metabolism; urea cycle; L-ornithine and urea from L-arginine: step 1/1.</text>
</comment>
<dbReference type="EC" id="3.5.3.1" evidence="2 11"/>
<comment type="similarity">
    <text evidence="10 11">Belongs to the arginase family.</text>
</comment>
<organism evidence="12 13">
    <name type="scientific">Nesidiocoris tenuis</name>
    <dbReference type="NCBI Taxonomy" id="355587"/>
    <lineage>
        <taxon>Eukaryota</taxon>
        <taxon>Metazoa</taxon>
        <taxon>Ecdysozoa</taxon>
        <taxon>Arthropoda</taxon>
        <taxon>Hexapoda</taxon>
        <taxon>Insecta</taxon>
        <taxon>Pterygota</taxon>
        <taxon>Neoptera</taxon>
        <taxon>Paraneoptera</taxon>
        <taxon>Hemiptera</taxon>
        <taxon>Heteroptera</taxon>
        <taxon>Panheteroptera</taxon>
        <taxon>Cimicomorpha</taxon>
        <taxon>Miridae</taxon>
        <taxon>Dicyphina</taxon>
        <taxon>Nesidiocoris</taxon>
    </lineage>
</organism>
<keyword evidence="4 11" id="KW-0835">Urea cycle</keyword>
<dbReference type="InterPro" id="IPR014033">
    <property type="entry name" value="Arginase"/>
</dbReference>
<protein>
    <recommendedName>
        <fullName evidence="3 11">Arginase</fullName>
        <ecNumber evidence="2 11">3.5.3.1</ecNumber>
    </recommendedName>
</protein>
<evidence type="ECO:0000256" key="6">
    <source>
        <dbReference type="ARBA" id="ARBA00022723"/>
    </source>
</evidence>
<accession>A0ABN7AGE6</accession>
<keyword evidence="6 11" id="KW-0479">Metal-binding</keyword>
<dbReference type="Gene3D" id="3.40.800.10">
    <property type="entry name" value="Ureohydrolase domain"/>
    <property type="match status" value="1"/>
</dbReference>
<keyword evidence="8 11" id="KW-0464">Manganese</keyword>
<evidence type="ECO:0000256" key="8">
    <source>
        <dbReference type="ARBA" id="ARBA00023211"/>
    </source>
</evidence>
<dbReference type="Pfam" id="PF00491">
    <property type="entry name" value="Arginase"/>
    <property type="match status" value="1"/>
</dbReference>
<dbReference type="Proteomes" id="UP001307889">
    <property type="component" value="Chromosome 2"/>
</dbReference>
<sequence>MRSIHPLQTLVRKFGTNPTLLKWKDNLNEVVPIDNLILAGRVQKPRQTQESSRIGVIGVPFHKGQSNCGVEDGPSELRQYGVVKDIIDLGHNVKDYGDVICDRTEERHDVPDKIKFLPDLAATCHELSTKVQKVFSEDQRKVLTLGGDHSIALGSVDGHVQAKKGEVCLLWVGAHADINTSDTSQTGHMHGMPVSLLVKELEDYWPYLPGLDWQKPTLSMKNLAYIGLRSVDHFERLMIEKYGATAFGTEDIEKYGIHTITSMALNRIDPDGTKSLHVSFDINALDAHEAPCTGTTVRGGLMLREAIHIMEMAYKTGRLEALDIVEINPRLGNSINVKTTLEAAVHVIKAAFGHRRSGNIPPHIERIPGFYKPPKNSQFPIQVND</sequence>
<evidence type="ECO:0000256" key="10">
    <source>
        <dbReference type="PROSITE-ProRule" id="PRU00742"/>
    </source>
</evidence>
<evidence type="ECO:0000313" key="12">
    <source>
        <dbReference type="EMBL" id="BES91043.1"/>
    </source>
</evidence>
<proteinExistence type="inferred from homology"/>
<dbReference type="InterPro" id="IPR006035">
    <property type="entry name" value="Ureohydrolase"/>
</dbReference>
<dbReference type="PRINTS" id="PR00116">
    <property type="entry name" value="ARGINASE"/>
</dbReference>
<dbReference type="PROSITE" id="PS51409">
    <property type="entry name" value="ARGINASE_2"/>
    <property type="match status" value="1"/>
</dbReference>
<dbReference type="NCBIfam" id="TIGR01229">
    <property type="entry name" value="rocF_arginase"/>
    <property type="match status" value="1"/>
</dbReference>
<evidence type="ECO:0000256" key="1">
    <source>
        <dbReference type="ARBA" id="ARBA00005098"/>
    </source>
</evidence>
<evidence type="ECO:0000256" key="3">
    <source>
        <dbReference type="ARBA" id="ARBA00018123"/>
    </source>
</evidence>
<dbReference type="PANTHER" id="PTHR43782:SF3">
    <property type="entry name" value="ARGINASE"/>
    <property type="match status" value="1"/>
</dbReference>
<keyword evidence="13" id="KW-1185">Reference proteome</keyword>
<dbReference type="SUPFAM" id="SSF52768">
    <property type="entry name" value="Arginase/deacetylase"/>
    <property type="match status" value="1"/>
</dbReference>
<comment type="catalytic activity">
    <reaction evidence="9 11">
        <text>L-arginine + H2O = urea + L-ornithine</text>
        <dbReference type="Rhea" id="RHEA:20569"/>
        <dbReference type="ChEBI" id="CHEBI:15377"/>
        <dbReference type="ChEBI" id="CHEBI:16199"/>
        <dbReference type="ChEBI" id="CHEBI:32682"/>
        <dbReference type="ChEBI" id="CHEBI:46911"/>
        <dbReference type="EC" id="3.5.3.1"/>
    </reaction>
</comment>
<dbReference type="CDD" id="cd09989">
    <property type="entry name" value="Arginase"/>
    <property type="match status" value="1"/>
</dbReference>
<evidence type="ECO:0000256" key="4">
    <source>
        <dbReference type="ARBA" id="ARBA00022436"/>
    </source>
</evidence>
<reference evidence="12 13" key="1">
    <citation type="submission" date="2023-09" db="EMBL/GenBank/DDBJ databases">
        <title>Nesidiocoris tenuis whole genome shotgun sequence.</title>
        <authorList>
            <person name="Shibata T."/>
            <person name="Shimoda M."/>
            <person name="Kobayashi T."/>
            <person name="Uehara T."/>
        </authorList>
    </citation>
    <scope>NUCLEOTIDE SEQUENCE [LARGE SCALE GENOMIC DNA]</scope>
    <source>
        <strain evidence="12 13">Japan</strain>
    </source>
</reference>
<evidence type="ECO:0000256" key="11">
    <source>
        <dbReference type="RuleBase" id="RU361159"/>
    </source>
</evidence>
<evidence type="ECO:0000313" key="13">
    <source>
        <dbReference type="Proteomes" id="UP001307889"/>
    </source>
</evidence>
<evidence type="ECO:0000256" key="5">
    <source>
        <dbReference type="ARBA" id="ARBA00022503"/>
    </source>
</evidence>
<evidence type="ECO:0000256" key="9">
    <source>
        <dbReference type="ARBA" id="ARBA00047391"/>
    </source>
</evidence>
<keyword evidence="7 11" id="KW-0378">Hydrolase</keyword>
<dbReference type="EMBL" id="AP028910">
    <property type="protein sequence ID" value="BES91043.1"/>
    <property type="molecule type" value="Genomic_DNA"/>
</dbReference>
<dbReference type="PANTHER" id="PTHR43782">
    <property type="entry name" value="ARGINASE"/>
    <property type="match status" value="1"/>
</dbReference>
<dbReference type="InterPro" id="IPR023696">
    <property type="entry name" value="Ureohydrolase_dom_sf"/>
</dbReference>
<name>A0ABN7AGE6_9HEMI</name>
<keyword evidence="5 11" id="KW-0056">Arginine metabolism</keyword>